<keyword evidence="3" id="KW-1185">Reference proteome</keyword>
<reference evidence="2" key="1">
    <citation type="submission" date="2023-10" db="EMBL/GenBank/DDBJ databases">
        <title>Genome assemblies of two species of porcelain crab, Petrolisthes cinctipes and Petrolisthes manimaculis (Anomura: Porcellanidae).</title>
        <authorList>
            <person name="Angst P."/>
        </authorList>
    </citation>
    <scope>NUCLEOTIDE SEQUENCE</scope>
    <source>
        <strain evidence="2">PB745_01</strain>
        <tissue evidence="2">Gill</tissue>
    </source>
</reference>
<dbReference type="EMBL" id="JAWQEG010007885">
    <property type="protein sequence ID" value="KAK3851459.1"/>
    <property type="molecule type" value="Genomic_DNA"/>
</dbReference>
<organism evidence="2 3">
    <name type="scientific">Petrolisthes cinctipes</name>
    <name type="common">Flat porcelain crab</name>
    <dbReference type="NCBI Taxonomy" id="88211"/>
    <lineage>
        <taxon>Eukaryota</taxon>
        <taxon>Metazoa</taxon>
        <taxon>Ecdysozoa</taxon>
        <taxon>Arthropoda</taxon>
        <taxon>Crustacea</taxon>
        <taxon>Multicrustacea</taxon>
        <taxon>Malacostraca</taxon>
        <taxon>Eumalacostraca</taxon>
        <taxon>Eucarida</taxon>
        <taxon>Decapoda</taxon>
        <taxon>Pleocyemata</taxon>
        <taxon>Anomura</taxon>
        <taxon>Galatheoidea</taxon>
        <taxon>Porcellanidae</taxon>
        <taxon>Petrolisthes</taxon>
    </lineage>
</organism>
<protein>
    <submittedName>
        <fullName evidence="2">Uncharacterized protein</fullName>
    </submittedName>
</protein>
<feature type="region of interest" description="Disordered" evidence="1">
    <location>
        <begin position="1"/>
        <end position="46"/>
    </location>
</feature>
<evidence type="ECO:0000256" key="1">
    <source>
        <dbReference type="SAM" id="MobiDB-lite"/>
    </source>
</evidence>
<accession>A0AAE1EGG8</accession>
<name>A0AAE1EGG8_PETCI</name>
<proteinExistence type="predicted"/>
<evidence type="ECO:0000313" key="2">
    <source>
        <dbReference type="EMBL" id="KAK3851459.1"/>
    </source>
</evidence>
<dbReference type="AlphaFoldDB" id="A0AAE1EGG8"/>
<gene>
    <name evidence="2" type="ORF">Pcinc_041894</name>
</gene>
<dbReference type="Proteomes" id="UP001286313">
    <property type="component" value="Unassembled WGS sequence"/>
</dbReference>
<comment type="caution">
    <text evidence="2">The sequence shown here is derived from an EMBL/GenBank/DDBJ whole genome shotgun (WGS) entry which is preliminary data.</text>
</comment>
<evidence type="ECO:0000313" key="3">
    <source>
        <dbReference type="Proteomes" id="UP001286313"/>
    </source>
</evidence>
<sequence length="71" mass="7828">MRSRRGKHEVEEGLEEVGEAKPGGGRIRGRRRGKKNEVEEGLEEVGEAERGRGFMGRDFCLAILSSTTSVP</sequence>